<dbReference type="GO" id="GO:0003688">
    <property type="term" value="F:DNA replication origin binding"/>
    <property type="evidence" value="ECO:0007669"/>
    <property type="project" value="TreeGrafter"/>
</dbReference>
<evidence type="ECO:0000256" key="6">
    <source>
        <dbReference type="SAM" id="MobiDB-lite"/>
    </source>
</evidence>
<dbReference type="OrthoDB" id="10265211at2759"/>
<dbReference type="EMBL" id="ML213508">
    <property type="protein sequence ID" value="TFK53049.1"/>
    <property type="molecule type" value="Genomic_DNA"/>
</dbReference>
<keyword evidence="3" id="KW-0235">DNA replication</keyword>
<reference evidence="9 10" key="1">
    <citation type="journal article" date="2019" name="Nat. Ecol. Evol.">
        <title>Megaphylogeny resolves global patterns of mushroom evolution.</title>
        <authorList>
            <person name="Varga T."/>
            <person name="Krizsan K."/>
            <person name="Foldi C."/>
            <person name="Dima B."/>
            <person name="Sanchez-Garcia M."/>
            <person name="Sanchez-Ramirez S."/>
            <person name="Szollosi G.J."/>
            <person name="Szarkandi J.G."/>
            <person name="Papp V."/>
            <person name="Albert L."/>
            <person name="Andreopoulos W."/>
            <person name="Angelini C."/>
            <person name="Antonin V."/>
            <person name="Barry K.W."/>
            <person name="Bougher N.L."/>
            <person name="Buchanan P."/>
            <person name="Buyck B."/>
            <person name="Bense V."/>
            <person name="Catcheside P."/>
            <person name="Chovatia M."/>
            <person name="Cooper J."/>
            <person name="Damon W."/>
            <person name="Desjardin D."/>
            <person name="Finy P."/>
            <person name="Geml J."/>
            <person name="Haridas S."/>
            <person name="Hughes K."/>
            <person name="Justo A."/>
            <person name="Karasinski D."/>
            <person name="Kautmanova I."/>
            <person name="Kiss B."/>
            <person name="Kocsube S."/>
            <person name="Kotiranta H."/>
            <person name="LaButti K.M."/>
            <person name="Lechner B.E."/>
            <person name="Liimatainen K."/>
            <person name="Lipzen A."/>
            <person name="Lukacs Z."/>
            <person name="Mihaltcheva S."/>
            <person name="Morgado L.N."/>
            <person name="Niskanen T."/>
            <person name="Noordeloos M.E."/>
            <person name="Ohm R.A."/>
            <person name="Ortiz-Santana B."/>
            <person name="Ovrebo C."/>
            <person name="Racz N."/>
            <person name="Riley R."/>
            <person name="Savchenko A."/>
            <person name="Shiryaev A."/>
            <person name="Soop K."/>
            <person name="Spirin V."/>
            <person name="Szebenyi C."/>
            <person name="Tomsovsky M."/>
            <person name="Tulloss R.E."/>
            <person name="Uehling J."/>
            <person name="Grigoriev I.V."/>
            <person name="Vagvolgyi C."/>
            <person name="Papp T."/>
            <person name="Martin F.M."/>
            <person name="Miettinen O."/>
            <person name="Hibbett D.S."/>
            <person name="Nagy L.G."/>
        </authorList>
    </citation>
    <scope>NUCLEOTIDE SEQUENCE [LARGE SCALE GENOMIC DNA]</scope>
    <source>
        <strain evidence="9 10">OMC1185</strain>
    </source>
</reference>
<dbReference type="InterPro" id="IPR040855">
    <property type="entry name" value="ORC_WH_C"/>
</dbReference>
<dbReference type="Proteomes" id="UP000305948">
    <property type="component" value="Unassembled WGS sequence"/>
</dbReference>
<dbReference type="PANTHER" id="PTHR12748">
    <property type="entry name" value="ORIGIN RECOGNITION COMPLEX SUBUNIT 3"/>
    <property type="match status" value="1"/>
</dbReference>
<organism evidence="9 10">
    <name type="scientific">Heliocybe sulcata</name>
    <dbReference type="NCBI Taxonomy" id="5364"/>
    <lineage>
        <taxon>Eukaryota</taxon>
        <taxon>Fungi</taxon>
        <taxon>Dikarya</taxon>
        <taxon>Basidiomycota</taxon>
        <taxon>Agaricomycotina</taxon>
        <taxon>Agaricomycetes</taxon>
        <taxon>Gloeophyllales</taxon>
        <taxon>Gloeophyllaceae</taxon>
        <taxon>Heliocybe</taxon>
    </lineage>
</organism>
<evidence type="ECO:0000256" key="5">
    <source>
        <dbReference type="ARBA" id="ARBA00023242"/>
    </source>
</evidence>
<dbReference type="GO" id="GO:0005664">
    <property type="term" value="C:nuclear origin of replication recognition complex"/>
    <property type="evidence" value="ECO:0007669"/>
    <property type="project" value="InterPro"/>
</dbReference>
<feature type="domain" description="Origin recognition complex subunit 3 winged helix C-terminal" evidence="8">
    <location>
        <begin position="566"/>
        <end position="711"/>
    </location>
</feature>
<feature type="region of interest" description="Disordered" evidence="6">
    <location>
        <begin position="23"/>
        <end position="42"/>
    </location>
</feature>
<name>A0A5C3N5H6_9AGAM</name>
<evidence type="ECO:0000256" key="2">
    <source>
        <dbReference type="ARBA" id="ARBA00010977"/>
    </source>
</evidence>
<dbReference type="CDD" id="cd20704">
    <property type="entry name" value="Orc3"/>
    <property type="match status" value="1"/>
</dbReference>
<dbReference type="PANTHER" id="PTHR12748:SF0">
    <property type="entry name" value="ORIGIN RECOGNITION COMPLEX SUBUNIT 3"/>
    <property type="match status" value="1"/>
</dbReference>
<dbReference type="InterPro" id="IPR045667">
    <property type="entry name" value="ORC3_N"/>
</dbReference>
<evidence type="ECO:0000259" key="7">
    <source>
        <dbReference type="Pfam" id="PF07034"/>
    </source>
</evidence>
<keyword evidence="4" id="KW-0238">DNA-binding</keyword>
<evidence type="ECO:0000259" key="8">
    <source>
        <dbReference type="Pfam" id="PF18137"/>
    </source>
</evidence>
<evidence type="ECO:0000313" key="10">
    <source>
        <dbReference type="Proteomes" id="UP000305948"/>
    </source>
</evidence>
<feature type="compositionally biased region" description="Acidic residues" evidence="6">
    <location>
        <begin position="663"/>
        <end position="672"/>
    </location>
</feature>
<evidence type="ECO:0000256" key="4">
    <source>
        <dbReference type="ARBA" id="ARBA00023125"/>
    </source>
</evidence>
<gene>
    <name evidence="9" type="ORF">OE88DRAFT_1677789</name>
</gene>
<accession>A0A5C3N5H6</accession>
<dbReference type="Pfam" id="PF18137">
    <property type="entry name" value="WHD_ORC"/>
    <property type="match status" value="1"/>
</dbReference>
<dbReference type="GO" id="GO:0005656">
    <property type="term" value="C:nuclear pre-replicative complex"/>
    <property type="evidence" value="ECO:0007669"/>
    <property type="project" value="TreeGrafter"/>
</dbReference>
<comment type="similarity">
    <text evidence="2">Belongs to the ORC3 family.</text>
</comment>
<evidence type="ECO:0000256" key="3">
    <source>
        <dbReference type="ARBA" id="ARBA00022705"/>
    </source>
</evidence>
<feature type="domain" description="Origin recognition complex subunit 3 N-terminal" evidence="7">
    <location>
        <begin position="29"/>
        <end position="324"/>
    </location>
</feature>
<comment type="subcellular location">
    <subcellularLocation>
        <location evidence="1">Nucleus</location>
    </subcellularLocation>
</comment>
<feature type="compositionally biased region" description="Basic and acidic residues" evidence="6">
    <location>
        <begin position="639"/>
        <end position="655"/>
    </location>
</feature>
<dbReference type="InterPro" id="IPR020795">
    <property type="entry name" value="ORC3"/>
</dbReference>
<proteinExistence type="inferred from homology"/>
<dbReference type="Pfam" id="PF07034">
    <property type="entry name" value="ORC3_N"/>
    <property type="match status" value="1"/>
</dbReference>
<sequence length="715" mass="81215">MATVPGLKDPNQTVICIPYAGPEEDQEDRPLQVPSHSPYTSQDLPDGFGLRMEVYRAAWKECLDRVQSIIEALHAPKIQELAEEVRSAYSPSQTIPNLPYPEIPTFCLHGPAAFLQDVTREILETPNIAGCHLHPSDCTNITSAMKSLISAFVNVNAAETNPKKRPALSLASYDINMLRAWYDHLEEGTCTQLIVVFHQFEQFDSAVLQDLFYICSLHVPELPFVFIFSLSSQPSPSYLHATYPRDTLALLRVRRVVAPHGWPLAKQILEDTFFSLDFEPEVMIGPAVLDYIVDYFTRYNQSTDAILTILQLTYMKHYDNPLTFFARDSLLGTSSPAEAEQKLSKPTFFPFLDALFTRISLPSPAPALDPLFEPDGEPGDDWSDVTVASLLASMDVLREKYKARLRDIKVGYRLMNLMKGVLVKVGYDTSAKKGNLEVEKEDVELMRRALRGRCARESKTIGAAVKELSAAEAKELLSSMHSFFQDLPGHVRRKEDKARVKIVSWKSQLQRGMEEEELVAFLEAIGDWVTQYLNDRLKSLEECKLWDIWYTGSSPIPSEMINPAPRATIISALLHPYEYAQPDTESEGKAPHAPKLWELPDTSILFRRYLEGGKMINVYDWYESFAVVLESQRREIRRERRSDAVASRNKSDGKGKGKARAVEDEEEEEEGGEEWRMQVQARFIRALHELDYMGFIKHTGRKADHVLRTVFDVLD</sequence>
<dbReference type="AlphaFoldDB" id="A0A5C3N5H6"/>
<evidence type="ECO:0000256" key="1">
    <source>
        <dbReference type="ARBA" id="ARBA00004123"/>
    </source>
</evidence>
<evidence type="ECO:0000313" key="9">
    <source>
        <dbReference type="EMBL" id="TFK53049.1"/>
    </source>
</evidence>
<feature type="region of interest" description="Disordered" evidence="6">
    <location>
        <begin position="639"/>
        <end position="674"/>
    </location>
</feature>
<dbReference type="GO" id="GO:0006270">
    <property type="term" value="P:DNA replication initiation"/>
    <property type="evidence" value="ECO:0007669"/>
    <property type="project" value="TreeGrafter"/>
</dbReference>
<dbReference type="GO" id="GO:0031261">
    <property type="term" value="C:DNA replication preinitiation complex"/>
    <property type="evidence" value="ECO:0007669"/>
    <property type="project" value="TreeGrafter"/>
</dbReference>
<keyword evidence="5" id="KW-0539">Nucleus</keyword>
<dbReference type="STRING" id="5364.A0A5C3N5H6"/>
<keyword evidence="10" id="KW-1185">Reference proteome</keyword>
<protein>
    <submittedName>
        <fullName evidence="9">Uncharacterized protein</fullName>
    </submittedName>
</protein>